<dbReference type="GO" id="GO:0016491">
    <property type="term" value="F:oxidoreductase activity"/>
    <property type="evidence" value="ECO:0007669"/>
    <property type="project" value="UniProtKB-KW"/>
</dbReference>
<dbReference type="PROSITE" id="PS51352">
    <property type="entry name" value="THIOREDOXIN_2"/>
    <property type="match status" value="1"/>
</dbReference>
<proteinExistence type="inferred from homology"/>
<dbReference type="InterPro" id="IPR036249">
    <property type="entry name" value="Thioredoxin-like_sf"/>
</dbReference>
<dbReference type="PANTHER" id="PTHR13887">
    <property type="entry name" value="GLUTATHIONE S-TRANSFERASE KAPPA"/>
    <property type="match status" value="1"/>
</dbReference>
<dbReference type="Pfam" id="PF13462">
    <property type="entry name" value="Thioredoxin_4"/>
    <property type="match status" value="1"/>
</dbReference>
<dbReference type="SUPFAM" id="SSF52833">
    <property type="entry name" value="Thioredoxin-like"/>
    <property type="match status" value="1"/>
</dbReference>
<comment type="caution">
    <text evidence="8">The sequence shown here is derived from an EMBL/GenBank/DDBJ whole genome shotgun (WGS) entry which is preliminary data.</text>
</comment>
<protein>
    <submittedName>
        <fullName evidence="8">Disulfide bond formation protein DsbA</fullName>
    </submittedName>
</protein>
<keyword evidence="6" id="KW-1133">Transmembrane helix</keyword>
<evidence type="ECO:0000256" key="4">
    <source>
        <dbReference type="ARBA" id="ARBA00023157"/>
    </source>
</evidence>
<dbReference type="InterPro" id="IPR012336">
    <property type="entry name" value="Thioredoxin-like_fold"/>
</dbReference>
<keyword evidence="4" id="KW-1015">Disulfide bond</keyword>
<reference evidence="8 9" key="1">
    <citation type="submission" date="2017-09" db="EMBL/GenBank/DDBJ databases">
        <title>Depth-based differentiation of microbial function through sediment-hosted aquifers and enrichment of novel symbionts in the deep terrestrial subsurface.</title>
        <authorList>
            <person name="Probst A.J."/>
            <person name="Ladd B."/>
            <person name="Jarett J.K."/>
            <person name="Geller-Mcgrath D.E."/>
            <person name="Sieber C.M."/>
            <person name="Emerson J.B."/>
            <person name="Anantharaman K."/>
            <person name="Thomas B.C."/>
            <person name="Malmstrom R."/>
            <person name="Stieglmeier M."/>
            <person name="Klingl A."/>
            <person name="Woyke T."/>
            <person name="Ryan C.M."/>
            <person name="Banfield J.F."/>
        </authorList>
    </citation>
    <scope>NUCLEOTIDE SEQUENCE [LARGE SCALE GENOMIC DNA]</scope>
    <source>
        <strain evidence="8">CG10_big_fil_rev_8_21_14_0_10_31_9</strain>
    </source>
</reference>
<keyword evidence="6" id="KW-0812">Transmembrane</keyword>
<keyword evidence="6" id="KW-0472">Membrane</keyword>
<evidence type="ECO:0000259" key="7">
    <source>
        <dbReference type="PROSITE" id="PS51352"/>
    </source>
</evidence>
<keyword evidence="5" id="KW-0676">Redox-active center</keyword>
<dbReference type="Gene3D" id="3.40.30.10">
    <property type="entry name" value="Glutaredoxin"/>
    <property type="match status" value="1"/>
</dbReference>
<evidence type="ECO:0000256" key="3">
    <source>
        <dbReference type="ARBA" id="ARBA00023002"/>
    </source>
</evidence>
<evidence type="ECO:0000256" key="6">
    <source>
        <dbReference type="SAM" id="Phobius"/>
    </source>
</evidence>
<accession>A0A2H0RC74</accession>
<evidence type="ECO:0000313" key="8">
    <source>
        <dbReference type="EMBL" id="PIR44083.1"/>
    </source>
</evidence>
<dbReference type="AlphaFoldDB" id="A0A2H0RC74"/>
<evidence type="ECO:0000256" key="5">
    <source>
        <dbReference type="ARBA" id="ARBA00023284"/>
    </source>
</evidence>
<keyword evidence="2" id="KW-0732">Signal</keyword>
<evidence type="ECO:0000256" key="2">
    <source>
        <dbReference type="ARBA" id="ARBA00022729"/>
    </source>
</evidence>
<dbReference type="Proteomes" id="UP000231602">
    <property type="component" value="Unassembled WGS sequence"/>
</dbReference>
<organism evidence="8 9">
    <name type="scientific">Candidatus Wolfebacteria bacterium CG10_big_fil_rev_8_21_14_0_10_31_9</name>
    <dbReference type="NCBI Taxonomy" id="1975070"/>
    <lineage>
        <taxon>Bacteria</taxon>
        <taxon>Candidatus Wolfeibacteriota</taxon>
    </lineage>
</organism>
<dbReference type="PANTHER" id="PTHR13887:SF14">
    <property type="entry name" value="DISULFIDE BOND FORMATION PROTEIN D"/>
    <property type="match status" value="1"/>
</dbReference>
<keyword evidence="3" id="KW-0560">Oxidoreductase</keyword>
<feature type="transmembrane region" description="Helical" evidence="6">
    <location>
        <begin position="6"/>
        <end position="27"/>
    </location>
</feature>
<sequence length="216" mass="24351">MSKYSILVWGLIILGIAGIVLAIFAIVTNNSGTQSNPANLITPVSDLDWVRGVKDAKVVLVEYSDFQCPACAYYYFQVKKLETDFNGKLKVVYRYFPLEQIHKYARLSARVAESAGKQGKFWEMHDLLFNNQEAWTNSPDATPLFASYANELNLDMNKFVQDINSFDIDNKINSDYEDGAKQGILGTPTFFVNGKKMGNIGSYEEFKKIIGIEINK</sequence>
<feature type="domain" description="Thioredoxin" evidence="7">
    <location>
        <begin position="15"/>
        <end position="215"/>
    </location>
</feature>
<dbReference type="EMBL" id="PCXV01000028">
    <property type="protein sequence ID" value="PIR44083.1"/>
    <property type="molecule type" value="Genomic_DNA"/>
</dbReference>
<evidence type="ECO:0000256" key="1">
    <source>
        <dbReference type="ARBA" id="ARBA00005791"/>
    </source>
</evidence>
<name>A0A2H0RC74_9BACT</name>
<comment type="similarity">
    <text evidence="1">Belongs to the thioredoxin family. DsbA subfamily.</text>
</comment>
<dbReference type="InterPro" id="IPR013766">
    <property type="entry name" value="Thioredoxin_domain"/>
</dbReference>
<evidence type="ECO:0000313" key="9">
    <source>
        <dbReference type="Proteomes" id="UP000231602"/>
    </source>
</evidence>
<gene>
    <name evidence="8" type="ORF">COV23_01740</name>
</gene>